<keyword evidence="5" id="KW-0238">DNA-binding</keyword>
<dbReference type="InterPro" id="IPR002059">
    <property type="entry name" value="CSP_DNA-bd"/>
</dbReference>
<evidence type="ECO:0000256" key="1">
    <source>
        <dbReference type="ARBA" id="ARBA00022553"/>
    </source>
</evidence>
<comment type="caution">
    <text evidence="5">The sequence shown here is derived from an EMBL/GenBank/DDBJ whole genome shotgun (WGS) entry which is preliminary data.</text>
</comment>
<gene>
    <name evidence="5" type="ORF">CO2235_30129</name>
</gene>
<keyword evidence="3" id="KW-0472">Membrane</keyword>
<dbReference type="GO" id="GO:0005829">
    <property type="term" value="C:cytosol"/>
    <property type="evidence" value="ECO:0007669"/>
    <property type="project" value="UniProtKB-ARBA"/>
</dbReference>
<dbReference type="Proteomes" id="UP000256862">
    <property type="component" value="Chromosome CO2235"/>
</dbReference>
<dbReference type="GO" id="GO:0003730">
    <property type="term" value="F:mRNA 3'-UTR binding"/>
    <property type="evidence" value="ECO:0007669"/>
    <property type="project" value="TreeGrafter"/>
</dbReference>
<dbReference type="GO" id="GO:0043488">
    <property type="term" value="P:regulation of mRNA stability"/>
    <property type="evidence" value="ECO:0007669"/>
    <property type="project" value="TreeGrafter"/>
</dbReference>
<dbReference type="AlphaFoldDB" id="A0A375G7J6"/>
<dbReference type="InterPro" id="IPR012340">
    <property type="entry name" value="NA-bd_OB-fold"/>
</dbReference>
<dbReference type="SMART" id="SM00357">
    <property type="entry name" value="CSP"/>
    <property type="match status" value="1"/>
</dbReference>
<accession>A0A375G7J6</accession>
<dbReference type="InterPro" id="IPR052069">
    <property type="entry name" value="Ca-reg_mRNA-binding_domain"/>
</dbReference>
<dbReference type="PROSITE" id="PS51857">
    <property type="entry name" value="CSD_2"/>
    <property type="match status" value="1"/>
</dbReference>
<dbReference type="Pfam" id="PF05901">
    <property type="entry name" value="Excalibur"/>
    <property type="match status" value="1"/>
</dbReference>
<dbReference type="InterPro" id="IPR008613">
    <property type="entry name" value="Excalibur_Ca-bd_domain"/>
</dbReference>
<keyword evidence="3" id="KW-0812">Transmembrane</keyword>
<keyword evidence="1" id="KW-0597">Phosphoprotein</keyword>
<dbReference type="CDD" id="cd04458">
    <property type="entry name" value="CSP_CDS"/>
    <property type="match status" value="1"/>
</dbReference>
<dbReference type="PANTHER" id="PTHR12962:SF1">
    <property type="entry name" value="COLD SHOCK DOMAIN-CONTAINING PROTEIN CG9705"/>
    <property type="match status" value="1"/>
</dbReference>
<dbReference type="PANTHER" id="PTHR12962">
    <property type="entry name" value="CALCIUM-REGULATED HEAT STABLE PROTEIN CRHSP-24-RELATED"/>
    <property type="match status" value="1"/>
</dbReference>
<sequence>MVRAAPGRCRHCRTHLPCDNRAIMAESSKPLNTRLGGTLKTWNEDKGFGFIAPSNGGQDIFVHISDYPRQGGLPKIGESLTFLVMLDKDGKKKAILVQRPGGNPTARPRSRMHAPVRQGKSIGSRLAGCIAVAVLCVLGYKYFAPMPGASETLAPGANMAPTSAASIPFRCDGRTHCSQMTSCNEAKYFLKHCPDTAMDGDGDGTPCESQWCTSVFSR</sequence>
<dbReference type="InterPro" id="IPR011129">
    <property type="entry name" value="CSD"/>
</dbReference>
<name>A0A375G7J6_9BURK</name>
<keyword evidence="3" id="KW-1133">Transmembrane helix</keyword>
<dbReference type="PROSITE" id="PS00352">
    <property type="entry name" value="CSD_1"/>
    <property type="match status" value="1"/>
</dbReference>
<dbReference type="GO" id="GO:0003677">
    <property type="term" value="F:DNA binding"/>
    <property type="evidence" value="ECO:0007669"/>
    <property type="project" value="UniProtKB-KW"/>
</dbReference>
<proteinExistence type="predicted"/>
<reference evidence="5" key="1">
    <citation type="submission" date="2018-01" db="EMBL/GenBank/DDBJ databases">
        <authorList>
            <person name="Clerissi C."/>
        </authorList>
    </citation>
    <scope>NUCLEOTIDE SEQUENCE</scope>
    <source>
        <strain evidence="5">Cupriavidus oxalaticus LMG 2235</strain>
    </source>
</reference>
<evidence type="ECO:0000256" key="2">
    <source>
        <dbReference type="RuleBase" id="RU000408"/>
    </source>
</evidence>
<dbReference type="EMBL" id="OGUS01000125">
    <property type="protein sequence ID" value="SPC16229.1"/>
    <property type="molecule type" value="Genomic_DNA"/>
</dbReference>
<dbReference type="SUPFAM" id="SSF50249">
    <property type="entry name" value="Nucleic acid-binding proteins"/>
    <property type="match status" value="1"/>
</dbReference>
<protein>
    <submittedName>
        <fullName evidence="5">Cold-shock DNA-binding protein family</fullName>
    </submittedName>
</protein>
<evidence type="ECO:0000259" key="4">
    <source>
        <dbReference type="PROSITE" id="PS51857"/>
    </source>
</evidence>
<dbReference type="InterPro" id="IPR019844">
    <property type="entry name" value="CSD_CS"/>
</dbReference>
<feature type="transmembrane region" description="Helical" evidence="3">
    <location>
        <begin position="122"/>
        <end position="143"/>
    </location>
</feature>
<evidence type="ECO:0000313" key="5">
    <source>
        <dbReference type="EMBL" id="SPC16229.1"/>
    </source>
</evidence>
<dbReference type="Pfam" id="PF00313">
    <property type="entry name" value="CSD"/>
    <property type="match status" value="1"/>
</dbReference>
<feature type="domain" description="CSD" evidence="4">
    <location>
        <begin position="34"/>
        <end position="99"/>
    </location>
</feature>
<dbReference type="Gene3D" id="2.40.50.140">
    <property type="entry name" value="Nucleic acid-binding proteins"/>
    <property type="match status" value="1"/>
</dbReference>
<comment type="subcellular location">
    <subcellularLocation>
        <location evidence="2">Cytoplasm</location>
    </subcellularLocation>
</comment>
<organism evidence="5">
    <name type="scientific">Cupriavidus oxalaticus</name>
    <dbReference type="NCBI Taxonomy" id="96344"/>
    <lineage>
        <taxon>Bacteria</taxon>
        <taxon>Pseudomonadati</taxon>
        <taxon>Pseudomonadota</taxon>
        <taxon>Betaproteobacteria</taxon>
        <taxon>Burkholderiales</taxon>
        <taxon>Burkholderiaceae</taxon>
        <taxon>Cupriavidus</taxon>
    </lineage>
</organism>
<evidence type="ECO:0000256" key="3">
    <source>
        <dbReference type="SAM" id="Phobius"/>
    </source>
</evidence>